<keyword evidence="2" id="KW-1185">Reference proteome</keyword>
<proteinExistence type="predicted"/>
<name>A0ABW4GND8_9ACTN</name>
<comment type="caution">
    <text evidence="1">The sequence shown here is derived from an EMBL/GenBank/DDBJ whole genome shotgun (WGS) entry which is preliminary data.</text>
</comment>
<dbReference type="EMBL" id="JBHUCM010000042">
    <property type="protein sequence ID" value="MFD1543916.1"/>
    <property type="molecule type" value="Genomic_DNA"/>
</dbReference>
<dbReference type="InterPro" id="IPR004401">
    <property type="entry name" value="YbaB/EbfC"/>
</dbReference>
<gene>
    <name evidence="1" type="ORF">ACFSJ0_43225</name>
</gene>
<dbReference type="RefSeq" id="WP_219535015.1">
    <property type="nucleotide sequence ID" value="NZ_JAHKRM010000024.1"/>
</dbReference>
<accession>A0ABW4GND8</accession>
<protein>
    <submittedName>
        <fullName evidence="1">YbaB/EbfC family nucleoid-associated protein</fullName>
    </submittedName>
</protein>
<dbReference type="Proteomes" id="UP001597097">
    <property type="component" value="Unassembled WGS sequence"/>
</dbReference>
<evidence type="ECO:0000313" key="1">
    <source>
        <dbReference type="EMBL" id="MFD1543916.1"/>
    </source>
</evidence>
<organism evidence="1 2">
    <name type="scientific">Nonomuraea guangzhouensis</name>
    <dbReference type="NCBI Taxonomy" id="1291555"/>
    <lineage>
        <taxon>Bacteria</taxon>
        <taxon>Bacillati</taxon>
        <taxon>Actinomycetota</taxon>
        <taxon>Actinomycetes</taxon>
        <taxon>Streptosporangiales</taxon>
        <taxon>Streptosporangiaceae</taxon>
        <taxon>Nonomuraea</taxon>
    </lineage>
</organism>
<reference evidence="2" key="1">
    <citation type="journal article" date="2019" name="Int. J. Syst. Evol. Microbiol.">
        <title>The Global Catalogue of Microorganisms (GCM) 10K type strain sequencing project: providing services to taxonomists for standard genome sequencing and annotation.</title>
        <authorList>
            <consortium name="The Broad Institute Genomics Platform"/>
            <consortium name="The Broad Institute Genome Sequencing Center for Infectious Disease"/>
            <person name="Wu L."/>
            <person name="Ma J."/>
        </authorList>
    </citation>
    <scope>NUCLEOTIDE SEQUENCE [LARGE SCALE GENOMIC DNA]</scope>
    <source>
        <strain evidence="2">CGMCC 1.15399</strain>
    </source>
</reference>
<evidence type="ECO:0000313" key="2">
    <source>
        <dbReference type="Proteomes" id="UP001597097"/>
    </source>
</evidence>
<dbReference type="Pfam" id="PF02575">
    <property type="entry name" value="YbaB_DNA_bd"/>
    <property type="match status" value="1"/>
</dbReference>
<sequence>MQEDREYLDHLLPRAEDAIRGLRDAHARLGRITGAGEGAEGLVRAVADGRGRVRELVLEPRSKRLDAEALAREVGEAILTAQRDAERQVQAIMDEVDAKIAALPKALDAEFVQERIEQVSREIDAAIDVAM</sequence>